<evidence type="ECO:0000313" key="3">
    <source>
        <dbReference type="Proteomes" id="UP001491310"/>
    </source>
</evidence>
<sequence>MLSYLWSAEMMEAANALVSLDPQQQQQQQQQQPPLPERQRRQLRRRPQVQMPAPPNWHPYAAEGALVGLDPGREQRAGASRASAAPAREERTAKGMIDYHGVSWHTRNMKWRMTLTILQQWDGRLKQRHLGYTADLLHAVSAYDQVVIMCQESADLGTSARPHFARESYRPLPELRAFWLPHLGIVPPAAASAEERGTAADANSLQEAMPARPAPAAVPNPCSGNTLVLCFPPSARRPCSAGRQRDQRRRIAQGLRSGSCRPRAEEWCEAPKKRQRTAGGRREIGGPDGLLPCADMTGGGGTAASMPAAQGRNTARLDATDPQDDRFGSLSMRGLGGVAPFGPIGAGVVSSGGAAAGAMEDWSGEAGLPDDTASPSDDRQGDRRRPTTAEKGKARARCDSSDSDEEGGSARLPSERLIIGGMRPSDGSRSGRRLSFDDRFLLSEDVTCEGQAAILKDIEARTPLRFCRATPSDAQLPHYEHVAPEEEVTSDGELQERIARMMDEQLGQGPTFGSAGTALNGRAPQAAVAAQASAGKGFVGEAVGGDAQYEGRRTAAAAAAAVQIPASVHDWLPQRTGRNSITQRALAEALLGALPADDPRHRDVLIWLTGVPLPAKFPNDISKPQI</sequence>
<feature type="region of interest" description="Disordered" evidence="1">
    <location>
        <begin position="237"/>
        <end position="257"/>
    </location>
</feature>
<feature type="compositionally biased region" description="Low complexity" evidence="1">
    <location>
        <begin position="22"/>
        <end position="32"/>
    </location>
</feature>
<evidence type="ECO:0000256" key="1">
    <source>
        <dbReference type="SAM" id="MobiDB-lite"/>
    </source>
</evidence>
<keyword evidence="3" id="KW-1185">Reference proteome</keyword>
<feature type="region of interest" description="Disordered" evidence="1">
    <location>
        <begin position="20"/>
        <end position="61"/>
    </location>
</feature>
<reference evidence="2 3" key="1">
    <citation type="journal article" date="2024" name="Nat. Commun.">
        <title>Phylogenomics reveals the evolutionary origins of lichenization in chlorophyte algae.</title>
        <authorList>
            <person name="Puginier C."/>
            <person name="Libourel C."/>
            <person name="Otte J."/>
            <person name="Skaloud P."/>
            <person name="Haon M."/>
            <person name="Grisel S."/>
            <person name="Petersen M."/>
            <person name="Berrin J.G."/>
            <person name="Delaux P.M."/>
            <person name="Dal Grande F."/>
            <person name="Keller J."/>
        </authorList>
    </citation>
    <scope>NUCLEOTIDE SEQUENCE [LARGE SCALE GENOMIC DNA]</scope>
    <source>
        <strain evidence="2 3">SAG 216-7</strain>
    </source>
</reference>
<evidence type="ECO:0000313" key="2">
    <source>
        <dbReference type="EMBL" id="KAK9902028.1"/>
    </source>
</evidence>
<gene>
    <name evidence="2" type="ORF">WJX75_001630</name>
</gene>
<dbReference type="EMBL" id="JALJOT010000016">
    <property type="protein sequence ID" value="KAK9902028.1"/>
    <property type="molecule type" value="Genomic_DNA"/>
</dbReference>
<protein>
    <submittedName>
        <fullName evidence="2">Uncharacterized protein</fullName>
    </submittedName>
</protein>
<accession>A0ABR2YCD4</accession>
<feature type="region of interest" description="Disordered" evidence="1">
    <location>
        <begin position="360"/>
        <end position="432"/>
    </location>
</feature>
<name>A0ABR2YCD4_9CHLO</name>
<feature type="compositionally biased region" description="Basic and acidic residues" evidence="1">
    <location>
        <begin position="376"/>
        <end position="400"/>
    </location>
</feature>
<feature type="region of interest" description="Disordered" evidence="1">
    <location>
        <begin position="269"/>
        <end position="292"/>
    </location>
</feature>
<organism evidence="2 3">
    <name type="scientific">Coccomyxa subellipsoidea</name>
    <dbReference type="NCBI Taxonomy" id="248742"/>
    <lineage>
        <taxon>Eukaryota</taxon>
        <taxon>Viridiplantae</taxon>
        <taxon>Chlorophyta</taxon>
        <taxon>core chlorophytes</taxon>
        <taxon>Trebouxiophyceae</taxon>
        <taxon>Trebouxiophyceae incertae sedis</taxon>
        <taxon>Coccomyxaceae</taxon>
        <taxon>Coccomyxa</taxon>
    </lineage>
</organism>
<dbReference type="Proteomes" id="UP001491310">
    <property type="component" value="Unassembled WGS sequence"/>
</dbReference>
<comment type="caution">
    <text evidence="2">The sequence shown here is derived from an EMBL/GenBank/DDBJ whole genome shotgun (WGS) entry which is preliminary data.</text>
</comment>
<proteinExistence type="predicted"/>